<keyword evidence="1" id="KW-0812">Transmembrane</keyword>
<keyword evidence="1" id="KW-0472">Membrane</keyword>
<evidence type="ECO:0000313" key="2">
    <source>
        <dbReference type="EMBL" id="QBK89556.1"/>
    </source>
</evidence>
<sequence>MQKVEVYISTAEPESLRVKDLSVLFKSSLFNVHITTIPNSSVVLNSNFDIESYRLFELLKKSPKKSYVLILKDNSITTSSSHNLDTIVKSIITENNWDLCYLSFWLDRCDLYGRNHFNPIKIPGINSYLTKSSSPNGIQALMFSPNGKNIALGIIKMRNGQFFTPHSSASNSFRENIEKGAINALVVLPTVFSYDILQSKSVSDLAKLSMCRRPNVVVNSTNIPGTTPLFWYIAIIVITVLILLSIYYLSLKKNK</sequence>
<evidence type="ECO:0000256" key="1">
    <source>
        <dbReference type="SAM" id="Phobius"/>
    </source>
</evidence>
<feature type="transmembrane region" description="Helical" evidence="1">
    <location>
        <begin position="229"/>
        <end position="249"/>
    </location>
</feature>
<keyword evidence="2" id="KW-0808">Transferase</keyword>
<accession>A0A481Z1F1</accession>
<organism evidence="2">
    <name type="scientific">Pithovirus LCPAC001</name>
    <dbReference type="NCBI Taxonomy" id="2506585"/>
    <lineage>
        <taxon>Viruses</taxon>
        <taxon>Pithoviruses</taxon>
    </lineage>
</organism>
<dbReference type="EMBL" id="MK500428">
    <property type="protein sequence ID" value="QBK89556.1"/>
    <property type="molecule type" value="Genomic_DNA"/>
</dbReference>
<name>A0A481Z1F1_9VIRU</name>
<dbReference type="GO" id="GO:0016740">
    <property type="term" value="F:transferase activity"/>
    <property type="evidence" value="ECO:0007669"/>
    <property type="project" value="UniProtKB-KW"/>
</dbReference>
<protein>
    <submittedName>
        <fullName evidence="2">Glycosyltransferase family 25</fullName>
    </submittedName>
</protein>
<reference evidence="2" key="1">
    <citation type="journal article" date="2019" name="MBio">
        <title>Virus Genomes from Deep Sea Sediments Expand the Ocean Megavirome and Support Independent Origins of Viral Gigantism.</title>
        <authorList>
            <person name="Backstrom D."/>
            <person name="Yutin N."/>
            <person name="Jorgensen S.L."/>
            <person name="Dharamshi J."/>
            <person name="Homa F."/>
            <person name="Zaremba-Niedwiedzka K."/>
            <person name="Spang A."/>
            <person name="Wolf Y.I."/>
            <person name="Koonin E.V."/>
            <person name="Ettema T.J."/>
        </authorList>
    </citation>
    <scope>NUCLEOTIDE SEQUENCE</scope>
</reference>
<proteinExistence type="predicted"/>
<keyword evidence="1" id="KW-1133">Transmembrane helix</keyword>
<gene>
    <name evidence="2" type="ORF">LCPAC001_00660</name>
</gene>